<accession>D6GVI3</accession>
<organism evidence="8 9">
    <name type="scientific">Candidatus Parvarchaeum acidophilus ARMAN-5</name>
    <dbReference type="NCBI Taxonomy" id="662762"/>
    <lineage>
        <taxon>Archaea</taxon>
        <taxon>Candidatus Parvarchaeota</taxon>
        <taxon>Candidatus Parvarchaeum</taxon>
    </lineage>
</organism>
<feature type="transmembrane region" description="Helical" evidence="7">
    <location>
        <begin position="359"/>
        <end position="379"/>
    </location>
</feature>
<evidence type="ECO:0000256" key="3">
    <source>
        <dbReference type="ARBA" id="ARBA00022679"/>
    </source>
</evidence>
<dbReference type="PANTHER" id="PTHR43867:SF2">
    <property type="entry name" value="CELLULOSE SYNTHASE CATALYTIC SUBUNIT A [UDP-FORMING]"/>
    <property type="match status" value="1"/>
</dbReference>
<evidence type="ECO:0000256" key="2">
    <source>
        <dbReference type="ARBA" id="ARBA00022676"/>
    </source>
</evidence>
<name>D6GVI3_PARA5</name>
<keyword evidence="4 7" id="KW-0812">Transmembrane</keyword>
<evidence type="ECO:0000256" key="6">
    <source>
        <dbReference type="ARBA" id="ARBA00023136"/>
    </source>
</evidence>
<dbReference type="SUPFAM" id="SSF53448">
    <property type="entry name" value="Nucleotide-diphospho-sugar transferases"/>
    <property type="match status" value="1"/>
</dbReference>
<keyword evidence="5 7" id="KW-1133">Transmembrane helix</keyword>
<evidence type="ECO:0000256" key="1">
    <source>
        <dbReference type="ARBA" id="ARBA00004141"/>
    </source>
</evidence>
<dbReference type="AlphaFoldDB" id="D6GVI3"/>
<proteinExistence type="predicted"/>
<evidence type="ECO:0000313" key="9">
    <source>
        <dbReference type="Proteomes" id="UP000009376"/>
    </source>
</evidence>
<dbReference type="EMBL" id="GG745553">
    <property type="protein sequence ID" value="EFD92821.1"/>
    <property type="molecule type" value="Genomic_DNA"/>
</dbReference>
<feature type="transmembrane region" description="Helical" evidence="7">
    <location>
        <begin position="328"/>
        <end position="347"/>
    </location>
</feature>
<evidence type="ECO:0000256" key="4">
    <source>
        <dbReference type="ARBA" id="ARBA00022692"/>
    </source>
</evidence>
<feature type="transmembrane region" description="Helical" evidence="7">
    <location>
        <begin position="294"/>
        <end position="322"/>
    </location>
</feature>
<sequence length="409" mass="46992">MLDDLLLGGFTLLNSAWLALNGYNILPILSWKRDKTETDPEEKTKNKMSISILLPAYKESEVLEDTVSKIEESNYPKSKLELLLLTEKDDKDTSIIASKLSKKYKNVHVFRVKNDDVPKGKPRALTQALSRAKGDIIGVLDAEDIINKNLFTYVNNEIKNNNYDAVQGKLRLNYNKSSWMNMQSRAEYETWYQITLPAFANNGYPVPLGGTTNFFKKAIIKDMGWNAYSLAEDFELGLRLYNSKHKIKLMDVVTDEQTTPNLKSWIRQRTRWDRGKLEASENLHKYDMNFKHKFMNYMMCASPYIGVVNVFGAATSLAIYGLHISMPFYELVTTYVNSAFIGAYAYLHGRGYFRASDKTLRSVLSSIMVGATLPAYWVLQWGAAIRAVKRELFEKDQIWEKTPHYKLKK</sequence>
<dbReference type="Proteomes" id="UP000009376">
    <property type="component" value="Unassembled WGS sequence"/>
</dbReference>
<gene>
    <name evidence="8" type="ORF">BJBARM5_0496</name>
</gene>
<comment type="subcellular location">
    <subcellularLocation>
        <location evidence="1">Membrane</location>
        <topology evidence="1">Multi-pass membrane protein</topology>
    </subcellularLocation>
</comment>
<reference evidence="8 9" key="1">
    <citation type="journal article" date="2010" name="Proc. Natl. Acad. Sci. U.S.A.">
        <title>Enigmatic, ultrasmall, uncultivated Archaea.</title>
        <authorList>
            <person name="Baker B.J."/>
            <person name="Comolli L.R."/>
            <person name="Dick G.J."/>
            <person name="Hauser L.J."/>
            <person name="Hyatt D."/>
            <person name="Dill B.D."/>
            <person name="Land M.L."/>
            <person name="Verberkmoes N.C."/>
            <person name="Hettich R.L."/>
            <person name="Banfield J.F."/>
        </authorList>
    </citation>
    <scope>NUCLEOTIDE SEQUENCE [LARGE SCALE GENOMIC DNA]</scope>
</reference>
<evidence type="ECO:0000256" key="7">
    <source>
        <dbReference type="SAM" id="Phobius"/>
    </source>
</evidence>
<evidence type="ECO:0000256" key="5">
    <source>
        <dbReference type="ARBA" id="ARBA00022989"/>
    </source>
</evidence>
<evidence type="ECO:0000313" key="8">
    <source>
        <dbReference type="EMBL" id="EFD92821.1"/>
    </source>
</evidence>
<dbReference type="GO" id="GO:0016020">
    <property type="term" value="C:membrane"/>
    <property type="evidence" value="ECO:0007669"/>
    <property type="project" value="UniProtKB-SubCell"/>
</dbReference>
<dbReference type="GO" id="GO:0016757">
    <property type="term" value="F:glycosyltransferase activity"/>
    <property type="evidence" value="ECO:0007669"/>
    <property type="project" value="UniProtKB-KW"/>
</dbReference>
<keyword evidence="2" id="KW-0328">Glycosyltransferase</keyword>
<feature type="transmembrane region" description="Helical" evidence="7">
    <location>
        <begin position="6"/>
        <end position="26"/>
    </location>
</feature>
<protein>
    <submittedName>
        <fullName evidence="8">Glycosyl transferase family 2</fullName>
    </submittedName>
</protein>
<dbReference type="PANTHER" id="PTHR43867">
    <property type="entry name" value="CELLULOSE SYNTHASE CATALYTIC SUBUNIT A [UDP-FORMING]"/>
    <property type="match status" value="1"/>
</dbReference>
<dbReference type="InterPro" id="IPR050321">
    <property type="entry name" value="Glycosyltr_2/OpgH_subfam"/>
</dbReference>
<keyword evidence="3 8" id="KW-0808">Transferase</keyword>
<dbReference type="InterPro" id="IPR029044">
    <property type="entry name" value="Nucleotide-diphossugar_trans"/>
</dbReference>
<keyword evidence="6 7" id="KW-0472">Membrane</keyword>
<dbReference type="Gene3D" id="3.90.550.10">
    <property type="entry name" value="Spore Coat Polysaccharide Biosynthesis Protein SpsA, Chain A"/>
    <property type="match status" value="1"/>
</dbReference>
<dbReference type="Pfam" id="PF13641">
    <property type="entry name" value="Glyco_tranf_2_3"/>
    <property type="match status" value="1"/>
</dbReference>